<evidence type="ECO:0000313" key="3">
    <source>
        <dbReference type="Proteomes" id="UP000729402"/>
    </source>
</evidence>
<feature type="region of interest" description="Disordered" evidence="1">
    <location>
        <begin position="74"/>
        <end position="99"/>
    </location>
</feature>
<reference evidence="2" key="2">
    <citation type="submission" date="2021-02" db="EMBL/GenBank/DDBJ databases">
        <authorList>
            <person name="Kimball J.A."/>
            <person name="Haas M.W."/>
            <person name="Macchietto M."/>
            <person name="Kono T."/>
            <person name="Duquette J."/>
            <person name="Shao M."/>
        </authorList>
    </citation>
    <scope>NUCLEOTIDE SEQUENCE</scope>
    <source>
        <tissue evidence="2">Fresh leaf tissue</tissue>
    </source>
</reference>
<name>A0A8J5VHA4_ZIZPA</name>
<reference evidence="2" key="1">
    <citation type="journal article" date="2021" name="bioRxiv">
        <title>Whole Genome Assembly and Annotation of Northern Wild Rice, Zizania palustris L., Supports a Whole Genome Duplication in the Zizania Genus.</title>
        <authorList>
            <person name="Haas M."/>
            <person name="Kono T."/>
            <person name="Macchietto M."/>
            <person name="Millas R."/>
            <person name="McGilp L."/>
            <person name="Shao M."/>
            <person name="Duquette J."/>
            <person name="Hirsch C.N."/>
            <person name="Kimball J."/>
        </authorList>
    </citation>
    <scope>NUCLEOTIDE SEQUENCE</scope>
    <source>
        <tissue evidence="2">Fresh leaf tissue</tissue>
    </source>
</reference>
<evidence type="ECO:0000313" key="2">
    <source>
        <dbReference type="EMBL" id="KAG8070547.1"/>
    </source>
</evidence>
<sequence>MGVEVWRCNAYTGRCSPCTHECTLLHLASLHAKTLTLYVSAQPNPEANYPSHCVRALSPSLSSCVCVTSRDEEGSIAHPPPASPPEQPPAAGWQHPRPSLHLSHLREESIDPGACADVGARRRRVRWTATASPSGGREGGVEEGEAAAEKLPFVIHNSFWHSSESCITSSP</sequence>
<protein>
    <submittedName>
        <fullName evidence="2">Uncharacterized protein</fullName>
    </submittedName>
</protein>
<accession>A0A8J5VHA4</accession>
<dbReference type="AlphaFoldDB" id="A0A8J5VHA4"/>
<dbReference type="Proteomes" id="UP000729402">
    <property type="component" value="Unassembled WGS sequence"/>
</dbReference>
<feature type="region of interest" description="Disordered" evidence="1">
    <location>
        <begin position="126"/>
        <end position="145"/>
    </location>
</feature>
<keyword evidence="3" id="KW-1185">Reference proteome</keyword>
<organism evidence="2 3">
    <name type="scientific">Zizania palustris</name>
    <name type="common">Northern wild rice</name>
    <dbReference type="NCBI Taxonomy" id="103762"/>
    <lineage>
        <taxon>Eukaryota</taxon>
        <taxon>Viridiplantae</taxon>
        <taxon>Streptophyta</taxon>
        <taxon>Embryophyta</taxon>
        <taxon>Tracheophyta</taxon>
        <taxon>Spermatophyta</taxon>
        <taxon>Magnoliopsida</taxon>
        <taxon>Liliopsida</taxon>
        <taxon>Poales</taxon>
        <taxon>Poaceae</taxon>
        <taxon>BOP clade</taxon>
        <taxon>Oryzoideae</taxon>
        <taxon>Oryzeae</taxon>
        <taxon>Zizaniinae</taxon>
        <taxon>Zizania</taxon>
    </lineage>
</organism>
<proteinExistence type="predicted"/>
<gene>
    <name evidence="2" type="ORF">GUJ93_ZPchr0006g45951</name>
</gene>
<evidence type="ECO:0000256" key="1">
    <source>
        <dbReference type="SAM" id="MobiDB-lite"/>
    </source>
</evidence>
<dbReference type="EMBL" id="JAAALK010000283">
    <property type="protein sequence ID" value="KAG8070547.1"/>
    <property type="molecule type" value="Genomic_DNA"/>
</dbReference>
<comment type="caution">
    <text evidence="2">The sequence shown here is derived from an EMBL/GenBank/DDBJ whole genome shotgun (WGS) entry which is preliminary data.</text>
</comment>
<feature type="compositionally biased region" description="Pro residues" evidence="1">
    <location>
        <begin position="78"/>
        <end position="88"/>
    </location>
</feature>